<reference evidence="2" key="1">
    <citation type="submission" date="2021-04" db="EMBL/GenBank/DDBJ databases">
        <title>Genome seq and assembly of Streptomyces sp. RG38.</title>
        <authorList>
            <person name="Chhetri G."/>
        </authorList>
    </citation>
    <scope>NUCLEOTIDE SEQUENCE</scope>
    <source>
        <strain evidence="2">RG38</strain>
    </source>
</reference>
<gene>
    <name evidence="2" type="ORF">J5Y05_30910</name>
</gene>
<feature type="transmembrane region" description="Helical" evidence="1">
    <location>
        <begin position="77"/>
        <end position="98"/>
    </location>
</feature>
<keyword evidence="3" id="KW-1185">Reference proteome</keyword>
<protein>
    <submittedName>
        <fullName evidence="2">Uncharacterized protein</fullName>
    </submittedName>
</protein>
<sequence length="115" mass="12493">MSTRPIRTFTRRAVTNPVSAVYLSLVGAAIVLAATEPLYASGPDASLIWVWPALLTFPLFGFVVWLVDSGWADAPAWFFIGGIVVSALLQSFVLGTVYTSLRGRRRRHAPTASVQ</sequence>
<dbReference type="RefSeq" id="WP_210876620.1">
    <property type="nucleotide sequence ID" value="NZ_JAGPNL010000013.1"/>
</dbReference>
<dbReference type="EMBL" id="JAGPNL010000013">
    <property type="protein sequence ID" value="MBQ0830859.1"/>
    <property type="molecule type" value="Genomic_DNA"/>
</dbReference>
<evidence type="ECO:0000256" key="1">
    <source>
        <dbReference type="SAM" id="Phobius"/>
    </source>
</evidence>
<proteinExistence type="predicted"/>
<dbReference type="Proteomes" id="UP000677875">
    <property type="component" value="Unassembled WGS sequence"/>
</dbReference>
<dbReference type="Pfam" id="PF25637">
    <property type="entry name" value="DUF7942"/>
    <property type="match status" value="1"/>
</dbReference>
<dbReference type="AlphaFoldDB" id="A0A941B135"/>
<keyword evidence="1" id="KW-1133">Transmembrane helix</keyword>
<feature type="transmembrane region" description="Helical" evidence="1">
    <location>
        <begin position="20"/>
        <end position="40"/>
    </location>
</feature>
<feature type="transmembrane region" description="Helical" evidence="1">
    <location>
        <begin position="47"/>
        <end position="65"/>
    </location>
</feature>
<keyword evidence="1" id="KW-0812">Transmembrane</keyword>
<organism evidence="2 3">
    <name type="scientific">Streptomyces tagetis</name>
    <dbReference type="NCBI Taxonomy" id="2820809"/>
    <lineage>
        <taxon>Bacteria</taxon>
        <taxon>Bacillati</taxon>
        <taxon>Actinomycetota</taxon>
        <taxon>Actinomycetes</taxon>
        <taxon>Kitasatosporales</taxon>
        <taxon>Streptomycetaceae</taxon>
        <taxon>Streptomyces</taxon>
    </lineage>
</organism>
<comment type="caution">
    <text evidence="2">The sequence shown here is derived from an EMBL/GenBank/DDBJ whole genome shotgun (WGS) entry which is preliminary data.</text>
</comment>
<keyword evidence="1" id="KW-0472">Membrane</keyword>
<dbReference type="InterPro" id="IPR057702">
    <property type="entry name" value="DUF7942"/>
</dbReference>
<accession>A0A941B135</accession>
<name>A0A941B135_9ACTN</name>
<dbReference type="NCBIfam" id="NF046119">
    <property type="entry name" value="memb_SCO4225"/>
    <property type="match status" value="1"/>
</dbReference>
<evidence type="ECO:0000313" key="2">
    <source>
        <dbReference type="EMBL" id="MBQ0830859.1"/>
    </source>
</evidence>
<evidence type="ECO:0000313" key="3">
    <source>
        <dbReference type="Proteomes" id="UP000677875"/>
    </source>
</evidence>